<evidence type="ECO:0000313" key="4">
    <source>
        <dbReference type="Proteomes" id="UP001316803"/>
    </source>
</evidence>
<comment type="caution">
    <text evidence="3">The sequence shown here is derived from an EMBL/GenBank/DDBJ whole genome shotgun (WGS) entry which is preliminary data.</text>
</comment>
<organism evidence="3 4">
    <name type="scientific">Knufia fluminis</name>
    <dbReference type="NCBI Taxonomy" id="191047"/>
    <lineage>
        <taxon>Eukaryota</taxon>
        <taxon>Fungi</taxon>
        <taxon>Dikarya</taxon>
        <taxon>Ascomycota</taxon>
        <taxon>Pezizomycotina</taxon>
        <taxon>Eurotiomycetes</taxon>
        <taxon>Chaetothyriomycetidae</taxon>
        <taxon>Chaetothyriales</taxon>
        <taxon>Trichomeriaceae</taxon>
        <taxon>Knufia</taxon>
    </lineage>
</organism>
<feature type="region of interest" description="Disordered" evidence="2">
    <location>
        <begin position="451"/>
        <end position="528"/>
    </location>
</feature>
<feature type="compositionally biased region" description="Acidic residues" evidence="2">
    <location>
        <begin position="183"/>
        <end position="192"/>
    </location>
</feature>
<feature type="compositionally biased region" description="Basic and acidic residues" evidence="2">
    <location>
        <begin position="367"/>
        <end position="378"/>
    </location>
</feature>
<evidence type="ECO:0000313" key="3">
    <source>
        <dbReference type="EMBL" id="KAK5949991.1"/>
    </source>
</evidence>
<feature type="coiled-coil region" evidence="1">
    <location>
        <begin position="399"/>
        <end position="426"/>
    </location>
</feature>
<feature type="compositionally biased region" description="Acidic residues" evidence="2">
    <location>
        <begin position="345"/>
        <end position="355"/>
    </location>
</feature>
<feature type="compositionally biased region" description="Acidic residues" evidence="2">
    <location>
        <begin position="504"/>
        <end position="515"/>
    </location>
</feature>
<keyword evidence="4" id="KW-1185">Reference proteome</keyword>
<feature type="compositionally biased region" description="Polar residues" evidence="2">
    <location>
        <begin position="102"/>
        <end position="117"/>
    </location>
</feature>
<feature type="compositionally biased region" description="Acidic residues" evidence="2">
    <location>
        <begin position="138"/>
        <end position="152"/>
    </location>
</feature>
<proteinExistence type="predicted"/>
<reference evidence="3 4" key="1">
    <citation type="submission" date="2022-12" db="EMBL/GenBank/DDBJ databases">
        <title>Genomic features and morphological characterization of a novel Knufia sp. strain isolated from spacecraft assembly facility.</title>
        <authorList>
            <person name="Teixeira M."/>
            <person name="Chander A.M."/>
            <person name="Stajich J.E."/>
            <person name="Venkateswaran K."/>
        </authorList>
    </citation>
    <scope>NUCLEOTIDE SEQUENCE [LARGE SCALE GENOMIC DNA]</scope>
    <source>
        <strain evidence="3 4">FJI-L2-BK-P2</strain>
    </source>
</reference>
<protein>
    <submittedName>
        <fullName evidence="3">Uncharacterized protein</fullName>
    </submittedName>
</protein>
<gene>
    <name evidence="3" type="ORF">OHC33_008952</name>
</gene>
<dbReference type="AlphaFoldDB" id="A0AAN8F2E8"/>
<sequence length="622" mass="70136">MYQYAQEYGTTWTQYTGPPHRVEEFELRGRGWAVDGYPNELHEDLHQRFAVVNDLAQRISKVKATSAAVNLKRGRDESAEPPSKRRKPLLDVSKIHDHDTTKYPQAYTNATSRTTPSIHPVGRYSLPPPPASPISSVEDTEAYMQPEEDEESSPSPTPARPKLFDGYLKLDIGTARKTSGFDAEAEDAENAGDSEPGRNSLANKEDDRNASIARPQKRTFDETQNSPRPRKKTRWGPPVHQDSNIRAAKNKSADTIGGDSSSSSDSDAGRPINRAPAKRRPNRPSQRAVERWKRDQKAKIQEARQAARTALRPSAVAEIVDQAKNNHSPPKNDYSPASPPLDQWSELDLDNDDIFAEAPPSSSSLYDRNDGEQQRSRRVHEAIHRFNARNAYLPANTISERQEEERQEQERAYQTWRNAIDNLQDVDRRRRTFIEIQLRNYRDRARDRVLRSPSPFAGLGSPYWSPRPRDRQHRSPTRARTAEGIPVYMSDFTPASPLFGHDNDGDDDDDDDDAGDQNPPLSPAPAAGIPIYLSDFAPASPLQQHDSGHDDEIADQIPALTNLSNPITQAVLERLDRKTLMQLLTQERSRSLMLQARIEELEEDSASEGEFMERLVRLRGGL</sequence>
<feature type="compositionally biased region" description="Low complexity" evidence="2">
    <location>
        <begin position="259"/>
        <end position="275"/>
    </location>
</feature>
<feature type="compositionally biased region" description="Basic and acidic residues" evidence="2">
    <location>
        <begin position="288"/>
        <end position="302"/>
    </location>
</feature>
<name>A0AAN8F2E8_9EURO</name>
<evidence type="ECO:0000256" key="1">
    <source>
        <dbReference type="SAM" id="Coils"/>
    </source>
</evidence>
<evidence type="ECO:0000256" key="2">
    <source>
        <dbReference type="SAM" id="MobiDB-lite"/>
    </source>
</evidence>
<keyword evidence="1" id="KW-0175">Coiled coil</keyword>
<feature type="region of interest" description="Disordered" evidence="2">
    <location>
        <begin position="176"/>
        <end position="378"/>
    </location>
</feature>
<feature type="region of interest" description="Disordered" evidence="2">
    <location>
        <begin position="70"/>
        <end position="163"/>
    </location>
</feature>
<accession>A0AAN8F2E8</accession>
<dbReference type="Proteomes" id="UP001316803">
    <property type="component" value="Unassembled WGS sequence"/>
</dbReference>
<dbReference type="EMBL" id="JAKLMC020000030">
    <property type="protein sequence ID" value="KAK5949991.1"/>
    <property type="molecule type" value="Genomic_DNA"/>
</dbReference>